<accession>A0A6J4RWQ9</accession>
<dbReference type="Pfam" id="PF19295">
    <property type="entry name" value="SufBD_N"/>
    <property type="match status" value="1"/>
</dbReference>
<protein>
    <recommendedName>
        <fullName evidence="5">Iron-sulfur cluster assembly protein SufD</fullName>
    </recommendedName>
</protein>
<dbReference type="InterPro" id="IPR037284">
    <property type="entry name" value="SUF_FeS_clus_asmbl_SufBD_sf"/>
</dbReference>
<dbReference type="InterPro" id="IPR000825">
    <property type="entry name" value="SUF_FeS_clus_asmbl_SufBD_core"/>
</dbReference>
<dbReference type="PANTHER" id="PTHR30508">
    <property type="entry name" value="FES CLUSTER ASSEMBLY PROTEIN SUF"/>
    <property type="match status" value="1"/>
</dbReference>
<dbReference type="InterPro" id="IPR045595">
    <property type="entry name" value="SufBD_N"/>
</dbReference>
<evidence type="ECO:0000259" key="2">
    <source>
        <dbReference type="Pfam" id="PF01458"/>
    </source>
</evidence>
<evidence type="ECO:0000256" key="1">
    <source>
        <dbReference type="ARBA" id="ARBA00043967"/>
    </source>
</evidence>
<feature type="domain" description="SUF system FeS cluster assembly SufBD N-terminal" evidence="3">
    <location>
        <begin position="98"/>
        <end position="161"/>
    </location>
</feature>
<evidence type="ECO:0000259" key="3">
    <source>
        <dbReference type="Pfam" id="PF19295"/>
    </source>
</evidence>
<organism evidence="4">
    <name type="scientific">uncultured Solirubrobacterales bacterium</name>
    <dbReference type="NCBI Taxonomy" id="768556"/>
    <lineage>
        <taxon>Bacteria</taxon>
        <taxon>Bacillati</taxon>
        <taxon>Actinomycetota</taxon>
        <taxon>Thermoleophilia</taxon>
        <taxon>Solirubrobacterales</taxon>
        <taxon>environmental samples</taxon>
    </lineage>
</organism>
<dbReference type="AlphaFoldDB" id="A0A6J4RWQ9"/>
<comment type="similarity">
    <text evidence="1">Belongs to the iron-sulfur cluster assembly SufBD family.</text>
</comment>
<name>A0A6J4RWQ9_9ACTN</name>
<dbReference type="GO" id="GO:0016226">
    <property type="term" value="P:iron-sulfur cluster assembly"/>
    <property type="evidence" value="ECO:0007669"/>
    <property type="project" value="InterPro"/>
</dbReference>
<dbReference type="EMBL" id="CADCVV010000003">
    <property type="protein sequence ID" value="CAA9479465.1"/>
    <property type="molecule type" value="Genomic_DNA"/>
</dbReference>
<reference evidence="4" key="1">
    <citation type="submission" date="2020-02" db="EMBL/GenBank/DDBJ databases">
        <authorList>
            <person name="Meier V. D."/>
        </authorList>
    </citation>
    <scope>NUCLEOTIDE SEQUENCE</scope>
    <source>
        <strain evidence="4">AVDCRST_MAG17</strain>
    </source>
</reference>
<evidence type="ECO:0008006" key="5">
    <source>
        <dbReference type="Google" id="ProtNLM"/>
    </source>
</evidence>
<sequence length="438" mass="48247">MPASTESTASFLDERRARALEVYEREPVPTWRRSGFWTTSLKKLRLDELEPRRYEPVDSLAELHPVVAEAVGEPSELGGLLVQRGASTVLAWLDPELADQGVVLSSLERAVAEHPELVERFYMKRLSEEAGKFAAATAAFWTGGAFVSVPRGVKVEKPIQVVYLIDESGVAQYAHTLAVVGELAECRIREYDLAPDFEGQALHSGAFELYCGAGSQVGLAHFQDWGSGEVHDISTKKVEIARDALCTWTPIHLGGHLTRQQLDIITAETGSDMRHRGVYFTEGTEHLDLFTTDLKEQHHTNGDTVWKGALTGSSRASYEGLIHIVYGAQESHTYLQTHSMLLSPKAKGDAIPSLIVETDNVSASHGGTVGELDDESIFYMQTRGLSRAQAVRILVEGYFEEVVQALDDPSLEDLVRRTIATKLEAAEDQVVEFIAERG</sequence>
<evidence type="ECO:0000313" key="4">
    <source>
        <dbReference type="EMBL" id="CAA9479465.1"/>
    </source>
</evidence>
<gene>
    <name evidence="4" type="ORF">AVDCRST_MAG17-60</name>
</gene>
<dbReference type="Pfam" id="PF01458">
    <property type="entry name" value="SUFBD_core"/>
    <property type="match status" value="1"/>
</dbReference>
<dbReference type="PANTHER" id="PTHR30508:SF1">
    <property type="entry name" value="UPF0051 PROTEIN ABCI8, CHLOROPLASTIC-RELATED"/>
    <property type="match status" value="1"/>
</dbReference>
<proteinExistence type="inferred from homology"/>
<feature type="domain" description="SUF system FeS cluster assembly SufBD core" evidence="2">
    <location>
        <begin position="165"/>
        <end position="397"/>
    </location>
</feature>
<dbReference type="SUPFAM" id="SSF101960">
    <property type="entry name" value="Stabilizer of iron transporter SufD"/>
    <property type="match status" value="1"/>
</dbReference>
<dbReference type="InterPro" id="IPR055346">
    <property type="entry name" value="Fe-S_cluster_assembly_SufBD"/>
</dbReference>